<protein>
    <submittedName>
        <fullName evidence="6">Succinate-semialdehyde dehydrogenase</fullName>
        <ecNumber evidence="6">1.2.1.-</ecNumber>
    </submittedName>
</protein>
<dbReference type="GO" id="GO:0009450">
    <property type="term" value="P:gamma-aminobutyric acid catabolic process"/>
    <property type="evidence" value="ECO:0007669"/>
    <property type="project" value="InterPro"/>
</dbReference>
<dbReference type="Pfam" id="PF00171">
    <property type="entry name" value="Aldedh"/>
    <property type="match status" value="1"/>
</dbReference>
<dbReference type="EMBL" id="CP046056">
    <property type="protein sequence ID" value="QQD23125.1"/>
    <property type="molecule type" value="Genomic_DNA"/>
</dbReference>
<dbReference type="SUPFAM" id="SSF53720">
    <property type="entry name" value="ALDH-like"/>
    <property type="match status" value="1"/>
</dbReference>
<evidence type="ECO:0000256" key="2">
    <source>
        <dbReference type="ARBA" id="ARBA00023002"/>
    </source>
</evidence>
<dbReference type="Gene3D" id="3.40.309.10">
    <property type="entry name" value="Aldehyde Dehydrogenase, Chain A, domain 2"/>
    <property type="match status" value="1"/>
</dbReference>
<evidence type="ECO:0000259" key="5">
    <source>
        <dbReference type="Pfam" id="PF00171"/>
    </source>
</evidence>
<organism evidence="6 7">
    <name type="scientific">Venatoribacter cucullus</name>
    <dbReference type="NCBI Taxonomy" id="2661630"/>
    <lineage>
        <taxon>Bacteria</taxon>
        <taxon>Pseudomonadati</taxon>
        <taxon>Pseudomonadota</taxon>
        <taxon>Gammaproteobacteria</taxon>
        <taxon>Oceanospirillales</taxon>
        <taxon>Oceanospirillaceae</taxon>
        <taxon>Venatoribacter</taxon>
    </lineage>
</organism>
<dbReference type="FunFam" id="3.40.605.10:FF:000005">
    <property type="entry name" value="Succinate-semialdehyde dehydrogenase I"/>
    <property type="match status" value="1"/>
</dbReference>
<reference evidence="6 7" key="1">
    <citation type="submission" date="2019-11" db="EMBL/GenBank/DDBJ databases">
        <title>Venatorbacter sp. nov. a predator of Campylobacter and other Gram-negative bacteria.</title>
        <authorList>
            <person name="Saeedi A."/>
            <person name="Cummings N.J."/>
            <person name="Connerton I.F."/>
            <person name="Connerton P.L."/>
        </authorList>
    </citation>
    <scope>NUCLEOTIDE SEQUENCE [LARGE SCALE GENOMIC DNA]</scope>
    <source>
        <strain evidence="6">XL5</strain>
    </source>
</reference>
<sequence length="484" mass="51531">MQLQNSALWRTQALINGEWLAGSRQFAVLNPADGSVLAQVADLGADDTRRAIEAAAAAMPAWQQLPAVQRSNVLWRWYELLLDNQEDLARLMTAEQGKPLAESRGEIAYGASYVRWFAEEARRVYGDIIPLPQADRRGLVIHQPVGVVAAITPWNFPNAMIARKVAPALAAGCAVVLKPAAETPLSALAMAELALQAGVPAGIFNVITATDAPAVGAEMTSNPQVRKVTFTGSTPVGKLLLQQCATTVKRTSMELGGNAPVIIFDDADLDLAINGTLAAKFRNAGQTCICSNRLLVQAGIYPEFVRRLQEAVAAFRVGNGMDEGVTQGPLISPQAVAKVHAKVQAAQAGGAQLVCGGELSPLGEYFYPPTILTGVTPAMAVWQEEIFGPVAPVLKFTTEAEAIALANDTNAGLAAYLFSRDMGRCWRVSEALQYGMVGVNETAISSEQIPFGGVKESGSGREGSKYGLQDYLETKYICMGGLQR</sequence>
<dbReference type="RefSeq" id="WP_228345640.1">
    <property type="nucleotide sequence ID" value="NZ_CP046056.1"/>
</dbReference>
<evidence type="ECO:0000256" key="3">
    <source>
        <dbReference type="PROSITE-ProRule" id="PRU10007"/>
    </source>
</evidence>
<dbReference type="EC" id="1.2.1.-" evidence="6"/>
<dbReference type="PANTHER" id="PTHR43353:SF5">
    <property type="entry name" value="SUCCINATE-SEMIALDEHYDE DEHYDROGENASE, MITOCHONDRIAL"/>
    <property type="match status" value="1"/>
</dbReference>
<keyword evidence="2 4" id="KW-0560">Oxidoreductase</keyword>
<accession>A0A9X7UW11</accession>
<evidence type="ECO:0000313" key="7">
    <source>
        <dbReference type="Proteomes" id="UP000596074"/>
    </source>
</evidence>
<dbReference type="KEGG" id="vcw:GJQ55_00945"/>
<dbReference type="Gene3D" id="3.40.605.10">
    <property type="entry name" value="Aldehyde Dehydrogenase, Chain A, domain 1"/>
    <property type="match status" value="1"/>
</dbReference>
<dbReference type="InterPro" id="IPR016163">
    <property type="entry name" value="Ald_DH_C"/>
</dbReference>
<proteinExistence type="inferred from homology"/>
<feature type="domain" description="Aldehyde dehydrogenase" evidence="5">
    <location>
        <begin position="21"/>
        <end position="477"/>
    </location>
</feature>
<dbReference type="NCBIfam" id="TIGR01780">
    <property type="entry name" value="SSADH"/>
    <property type="match status" value="1"/>
</dbReference>
<keyword evidence="7" id="KW-1185">Reference proteome</keyword>
<evidence type="ECO:0000313" key="6">
    <source>
        <dbReference type="EMBL" id="QQD23125.1"/>
    </source>
</evidence>
<dbReference type="InterPro" id="IPR010102">
    <property type="entry name" value="Succ_semiAld_DH"/>
</dbReference>
<dbReference type="CDD" id="cd07103">
    <property type="entry name" value="ALDH_F5_SSADH_GabD"/>
    <property type="match status" value="1"/>
</dbReference>
<dbReference type="PANTHER" id="PTHR43353">
    <property type="entry name" value="SUCCINATE-SEMIALDEHYDE DEHYDROGENASE, MITOCHONDRIAL"/>
    <property type="match status" value="1"/>
</dbReference>
<dbReference type="InterPro" id="IPR029510">
    <property type="entry name" value="Ald_DH_CS_GLU"/>
</dbReference>
<dbReference type="InterPro" id="IPR016162">
    <property type="entry name" value="Ald_DH_N"/>
</dbReference>
<dbReference type="AlphaFoldDB" id="A0A9X7UW11"/>
<gene>
    <name evidence="6" type="ORF">GJQ55_00945</name>
</gene>
<dbReference type="PROSITE" id="PS00687">
    <property type="entry name" value="ALDEHYDE_DEHYDR_GLU"/>
    <property type="match status" value="1"/>
</dbReference>
<name>A0A9X7UW11_9GAMM</name>
<dbReference type="InterPro" id="IPR016161">
    <property type="entry name" value="Ald_DH/histidinol_DH"/>
</dbReference>
<dbReference type="InterPro" id="IPR015590">
    <property type="entry name" value="Aldehyde_DH_dom"/>
</dbReference>
<dbReference type="Proteomes" id="UP000596074">
    <property type="component" value="Chromosome"/>
</dbReference>
<evidence type="ECO:0000256" key="4">
    <source>
        <dbReference type="RuleBase" id="RU003345"/>
    </source>
</evidence>
<evidence type="ECO:0000256" key="1">
    <source>
        <dbReference type="ARBA" id="ARBA00009986"/>
    </source>
</evidence>
<feature type="active site" evidence="3">
    <location>
        <position position="254"/>
    </location>
</feature>
<dbReference type="PROSITE" id="PS00070">
    <property type="entry name" value="ALDEHYDE_DEHYDR_CYS"/>
    <property type="match status" value="1"/>
</dbReference>
<dbReference type="InterPro" id="IPR050740">
    <property type="entry name" value="Aldehyde_DH_Superfamily"/>
</dbReference>
<dbReference type="FunFam" id="3.40.309.10:FF:000004">
    <property type="entry name" value="Succinate-semialdehyde dehydrogenase I"/>
    <property type="match status" value="1"/>
</dbReference>
<comment type="similarity">
    <text evidence="1 4">Belongs to the aldehyde dehydrogenase family.</text>
</comment>
<dbReference type="InterPro" id="IPR016160">
    <property type="entry name" value="Ald_DH_CS_CYS"/>
</dbReference>
<dbReference type="GO" id="GO:0004777">
    <property type="term" value="F:succinate-semialdehyde dehydrogenase (NAD+) activity"/>
    <property type="evidence" value="ECO:0007669"/>
    <property type="project" value="TreeGrafter"/>
</dbReference>